<feature type="chain" id="PRO_5031074477" description="AB hydrolase-1 domain-containing protein" evidence="3">
    <location>
        <begin position="23"/>
        <end position="531"/>
    </location>
</feature>
<keyword evidence="2" id="KW-0472">Membrane</keyword>
<proteinExistence type="predicted"/>
<dbReference type="SUPFAM" id="SSF53474">
    <property type="entry name" value="alpha/beta-Hydrolases"/>
    <property type="match status" value="1"/>
</dbReference>
<dbReference type="Gene3D" id="3.40.50.1820">
    <property type="entry name" value="alpha/beta hydrolase"/>
    <property type="match status" value="1"/>
</dbReference>
<keyword evidence="2" id="KW-1133">Transmembrane helix</keyword>
<feature type="transmembrane region" description="Helical" evidence="2">
    <location>
        <begin position="168"/>
        <end position="188"/>
    </location>
</feature>
<keyword evidence="3" id="KW-0732">Signal</keyword>
<evidence type="ECO:0000313" key="4">
    <source>
        <dbReference type="EMBL" id="CAD8501999.1"/>
    </source>
</evidence>
<reference evidence="4" key="1">
    <citation type="submission" date="2021-01" db="EMBL/GenBank/DDBJ databases">
        <authorList>
            <person name="Corre E."/>
            <person name="Pelletier E."/>
            <person name="Niang G."/>
            <person name="Scheremetjew M."/>
            <person name="Finn R."/>
            <person name="Kale V."/>
            <person name="Holt S."/>
            <person name="Cochrane G."/>
            <person name="Meng A."/>
            <person name="Brown T."/>
            <person name="Cohen L."/>
        </authorList>
    </citation>
    <scope>NUCLEOTIDE SEQUENCE</scope>
    <source>
        <strain evidence="4">CCMP325</strain>
    </source>
</reference>
<keyword evidence="2" id="KW-0812">Transmembrane</keyword>
<organism evidence="4">
    <name type="scientific">Hanusia phi</name>
    <dbReference type="NCBI Taxonomy" id="3032"/>
    <lineage>
        <taxon>Eukaryota</taxon>
        <taxon>Cryptophyceae</taxon>
        <taxon>Pyrenomonadales</taxon>
        <taxon>Geminigeraceae</taxon>
        <taxon>Hanusia</taxon>
    </lineage>
</organism>
<feature type="compositionally biased region" description="Polar residues" evidence="1">
    <location>
        <begin position="68"/>
        <end position="79"/>
    </location>
</feature>
<dbReference type="InterPro" id="IPR029058">
    <property type="entry name" value="AB_hydrolase_fold"/>
</dbReference>
<evidence type="ECO:0000256" key="1">
    <source>
        <dbReference type="SAM" id="MobiDB-lite"/>
    </source>
</evidence>
<dbReference type="PANTHER" id="PTHR12277:SF81">
    <property type="entry name" value="PROTEIN ABHD13"/>
    <property type="match status" value="1"/>
</dbReference>
<dbReference type="AlphaFoldDB" id="A0A7S0HVJ3"/>
<accession>A0A7S0HVJ3</accession>
<name>A0A7S0HVJ3_9CRYP</name>
<dbReference type="EMBL" id="HBEO01029762">
    <property type="protein sequence ID" value="CAD8501999.1"/>
    <property type="molecule type" value="Transcribed_RNA"/>
</dbReference>
<protein>
    <recommendedName>
        <fullName evidence="5">AB hydrolase-1 domain-containing protein</fullName>
    </recommendedName>
</protein>
<feature type="signal peptide" evidence="3">
    <location>
        <begin position="1"/>
        <end position="22"/>
    </location>
</feature>
<dbReference type="PANTHER" id="PTHR12277">
    <property type="entry name" value="ALPHA/BETA HYDROLASE DOMAIN-CONTAINING PROTEIN"/>
    <property type="match status" value="1"/>
</dbReference>
<feature type="region of interest" description="Disordered" evidence="1">
    <location>
        <begin position="59"/>
        <end position="79"/>
    </location>
</feature>
<gene>
    <name evidence="4" type="ORF">HPHI1048_LOCUS20207</name>
</gene>
<evidence type="ECO:0000256" key="3">
    <source>
        <dbReference type="SAM" id="SignalP"/>
    </source>
</evidence>
<evidence type="ECO:0000256" key="2">
    <source>
        <dbReference type="SAM" id="Phobius"/>
    </source>
</evidence>
<sequence length="531" mass="60134">MRGLPRHCGLILLASLVGPGLPRGGQVEALHGRLASAKGPHTGPMWPGRVARDRLGLRGGISDDDNFPSDSTGRFSSSTADHQSCRMEKVDNLDILRFYRANWPSTWSQLMYRISSLSIAALSLAHVWNKYLKYRPSEPFVEPTSLQRVSSLVSFSHKISSWVMKAFLFRRLAHFVLGFFILPGPWLMGESSMEALNFKGSNMKKFKDDIKQRCKVGRTLMEQDLNGVDVKIITADGEPLDAMFFRSKNNTLGGPTMVRFNGNAEAFEMLDNNLIRLYLRAGCNVMLCNYRGVSPTRRSKKFEFSRSSSKELKLKGNEFLLQKTFGTIARKVDRLVNWFVVTERDSMILDAEAVLQYLLRVHQVRRSRLLILGHSIGGAVAAILAEKYQIPVCNSRSFARLSKIVAIHGSIVLSQIFPFLPLLPFKFVFRALCWLLCKISGWEMEVAGRWPRIHRSKWTEYCVGDKIIPYSCSLHHAVQKVKGRLQHGGTKGSSLAFEVLDTDNHNRVYTKMELAKHVSLMRRALRLSNRV</sequence>
<evidence type="ECO:0008006" key="5">
    <source>
        <dbReference type="Google" id="ProtNLM"/>
    </source>
</evidence>